<dbReference type="OrthoDB" id="25331at2157"/>
<dbReference type="GO" id="GO:0110001">
    <property type="term" value="C:toxin-antitoxin complex"/>
    <property type="evidence" value="ECO:0007669"/>
    <property type="project" value="InterPro"/>
</dbReference>
<organism evidence="6 7">
    <name type="scientific">Methanoplanus limicola DSM 2279</name>
    <dbReference type="NCBI Taxonomy" id="937775"/>
    <lineage>
        <taxon>Archaea</taxon>
        <taxon>Methanobacteriati</taxon>
        <taxon>Methanobacteriota</taxon>
        <taxon>Stenosarchaea group</taxon>
        <taxon>Methanomicrobia</taxon>
        <taxon>Methanomicrobiales</taxon>
        <taxon>Methanomicrobiaceae</taxon>
        <taxon>Methanoplanus</taxon>
    </lineage>
</organism>
<dbReference type="InterPro" id="IPR008201">
    <property type="entry name" value="HepT-like"/>
</dbReference>
<evidence type="ECO:0000256" key="2">
    <source>
        <dbReference type="ARBA" id="ARBA00022649"/>
    </source>
</evidence>
<evidence type="ECO:0000313" key="7">
    <source>
        <dbReference type="Proteomes" id="UP000005741"/>
    </source>
</evidence>
<keyword evidence="2" id="KW-1277">Toxin-antitoxin system</keyword>
<accession>H1YZU0</accession>
<keyword evidence="7" id="KW-1185">Reference proteome</keyword>
<keyword evidence="3" id="KW-0540">Nuclease</keyword>
<dbReference type="AlphaFoldDB" id="H1YZU0"/>
<dbReference type="Pfam" id="PF01934">
    <property type="entry name" value="HepT-like"/>
    <property type="match status" value="1"/>
</dbReference>
<evidence type="ECO:0000256" key="3">
    <source>
        <dbReference type="ARBA" id="ARBA00022722"/>
    </source>
</evidence>
<dbReference type="InParanoid" id="H1YZU0"/>
<keyword evidence="4" id="KW-0378">Hydrolase</keyword>
<dbReference type="EMBL" id="CM001436">
    <property type="protein sequence ID" value="EHQ34352.1"/>
    <property type="molecule type" value="Genomic_DNA"/>
</dbReference>
<proteinExistence type="inferred from homology"/>
<evidence type="ECO:0008006" key="8">
    <source>
        <dbReference type="Google" id="ProtNLM"/>
    </source>
</evidence>
<evidence type="ECO:0000313" key="6">
    <source>
        <dbReference type="EMBL" id="EHQ34352.1"/>
    </source>
</evidence>
<name>H1YZU0_9EURY</name>
<dbReference type="HOGENOM" id="CLU_2044431_0_0_2"/>
<sequence>MYTGLRSEILFTIPQFPSMVMEMSTDTLFHTAIEALVDIAIIIETSMSESQKVGDYEKFAALFDGGFIGLDEYNGLRRLNGFRNAVVHAYDSLILDEIYDNYESIINDIGQITQLFCEKL</sequence>
<comment type="similarity">
    <text evidence="5">Belongs to the HepT RNase toxin family.</text>
</comment>
<reference evidence="6 7" key="1">
    <citation type="submission" date="2011-10" db="EMBL/GenBank/DDBJ databases">
        <title>The Improved High-Quality Draft genome of Methanoplanus limicola DSM 2279.</title>
        <authorList>
            <consortium name="US DOE Joint Genome Institute (JGI-PGF)"/>
            <person name="Lucas S."/>
            <person name="Copeland A."/>
            <person name="Lapidus A."/>
            <person name="Glavina del Rio T."/>
            <person name="Dalin E."/>
            <person name="Tice H."/>
            <person name="Bruce D."/>
            <person name="Goodwin L."/>
            <person name="Pitluck S."/>
            <person name="Peters L."/>
            <person name="Mikhailova N."/>
            <person name="Lu M."/>
            <person name="Kyrpides N."/>
            <person name="Mavromatis K."/>
            <person name="Ivanova N."/>
            <person name="Markowitz V."/>
            <person name="Cheng J.-F."/>
            <person name="Hugenholtz P."/>
            <person name="Woyke T."/>
            <person name="Wu D."/>
            <person name="Wirth R."/>
            <person name="Brambilla E.-M."/>
            <person name="Klenk H.-P."/>
            <person name="Eisen J.A."/>
        </authorList>
    </citation>
    <scope>NUCLEOTIDE SEQUENCE [LARGE SCALE GENOMIC DNA]</scope>
    <source>
        <strain evidence="6 7">DSM 2279</strain>
    </source>
</reference>
<gene>
    <name evidence="6" type="ORF">Metlim_0199</name>
</gene>
<dbReference type="Proteomes" id="UP000005741">
    <property type="component" value="Chromosome"/>
</dbReference>
<dbReference type="Gene3D" id="1.20.120.580">
    <property type="entry name" value="bsu32300-like"/>
    <property type="match status" value="1"/>
</dbReference>
<evidence type="ECO:0000256" key="5">
    <source>
        <dbReference type="ARBA" id="ARBA00024207"/>
    </source>
</evidence>
<dbReference type="GO" id="GO:0016787">
    <property type="term" value="F:hydrolase activity"/>
    <property type="evidence" value="ECO:0007669"/>
    <property type="project" value="UniProtKB-KW"/>
</dbReference>
<evidence type="ECO:0000256" key="1">
    <source>
        <dbReference type="ARBA" id="ARBA00022553"/>
    </source>
</evidence>
<dbReference type="InterPro" id="IPR037038">
    <property type="entry name" value="HepT-like_sf"/>
</dbReference>
<protein>
    <recommendedName>
        <fullName evidence="8">DUF86 domain-containing protein</fullName>
    </recommendedName>
</protein>
<evidence type="ECO:0000256" key="4">
    <source>
        <dbReference type="ARBA" id="ARBA00022801"/>
    </source>
</evidence>
<keyword evidence="1" id="KW-0597">Phosphoprotein</keyword>
<dbReference type="GO" id="GO:0004540">
    <property type="term" value="F:RNA nuclease activity"/>
    <property type="evidence" value="ECO:0007669"/>
    <property type="project" value="InterPro"/>
</dbReference>